<reference evidence="2" key="1">
    <citation type="submission" date="2022-01" db="EMBL/GenBank/DDBJ databases">
        <authorList>
            <person name="Braso-Vives M."/>
        </authorList>
    </citation>
    <scope>NUCLEOTIDE SEQUENCE</scope>
</reference>
<feature type="compositionally biased region" description="Acidic residues" evidence="1">
    <location>
        <begin position="247"/>
        <end position="259"/>
    </location>
</feature>
<feature type="compositionally biased region" description="Polar residues" evidence="1">
    <location>
        <begin position="620"/>
        <end position="629"/>
    </location>
</feature>
<protein>
    <submittedName>
        <fullName evidence="2">Hypp121 protein</fullName>
    </submittedName>
</protein>
<feature type="compositionally biased region" description="Acidic residues" evidence="1">
    <location>
        <begin position="760"/>
        <end position="771"/>
    </location>
</feature>
<feature type="compositionally biased region" description="Basic and acidic residues" evidence="1">
    <location>
        <begin position="888"/>
        <end position="899"/>
    </location>
</feature>
<feature type="compositionally biased region" description="Basic and acidic residues" evidence="1">
    <location>
        <begin position="298"/>
        <end position="311"/>
    </location>
</feature>
<evidence type="ECO:0000256" key="1">
    <source>
        <dbReference type="SAM" id="MobiDB-lite"/>
    </source>
</evidence>
<feature type="compositionally biased region" description="Basic and acidic residues" evidence="1">
    <location>
        <begin position="674"/>
        <end position="687"/>
    </location>
</feature>
<feature type="compositionally biased region" description="Acidic residues" evidence="1">
    <location>
        <begin position="187"/>
        <end position="204"/>
    </location>
</feature>
<evidence type="ECO:0000313" key="2">
    <source>
        <dbReference type="EMBL" id="CAH1226659.1"/>
    </source>
</evidence>
<feature type="compositionally biased region" description="Basic and acidic residues" evidence="1">
    <location>
        <begin position="734"/>
        <end position="759"/>
    </location>
</feature>
<keyword evidence="3" id="KW-1185">Reference proteome</keyword>
<feature type="region of interest" description="Disordered" evidence="1">
    <location>
        <begin position="591"/>
        <end position="797"/>
    </location>
</feature>
<feature type="region of interest" description="Disordered" evidence="1">
    <location>
        <begin position="118"/>
        <end position="149"/>
    </location>
</feature>
<proteinExistence type="predicted"/>
<feature type="compositionally biased region" description="Acidic residues" evidence="1">
    <location>
        <begin position="653"/>
        <end position="673"/>
    </location>
</feature>
<dbReference type="EMBL" id="OV696686">
    <property type="protein sequence ID" value="CAH1226659.1"/>
    <property type="molecule type" value="Genomic_DNA"/>
</dbReference>
<feature type="compositionally biased region" description="Basic and acidic residues" evidence="1">
    <location>
        <begin position="325"/>
        <end position="337"/>
    </location>
</feature>
<feature type="compositionally biased region" description="Acidic residues" evidence="1">
    <location>
        <begin position="721"/>
        <end position="733"/>
    </location>
</feature>
<feature type="region of interest" description="Disordered" evidence="1">
    <location>
        <begin position="826"/>
        <end position="940"/>
    </location>
</feature>
<feature type="compositionally biased region" description="Basic and acidic residues" evidence="1">
    <location>
        <begin position="519"/>
        <end position="528"/>
    </location>
</feature>
<name>A0A8J9YN61_BRALA</name>
<feature type="compositionally biased region" description="Basic and acidic residues" evidence="1">
    <location>
        <begin position="447"/>
        <end position="461"/>
    </location>
</feature>
<feature type="compositionally biased region" description="Acidic residues" evidence="1">
    <location>
        <begin position="779"/>
        <end position="789"/>
    </location>
</feature>
<feature type="compositionally biased region" description="Acidic residues" evidence="1">
    <location>
        <begin position="347"/>
        <end position="358"/>
    </location>
</feature>
<feature type="compositionally biased region" description="Acidic residues" evidence="1">
    <location>
        <begin position="462"/>
        <end position="476"/>
    </location>
</feature>
<gene>
    <name evidence="2" type="primary">Hypp121</name>
    <name evidence="2" type="ORF">BLAG_LOCUS323</name>
</gene>
<feature type="compositionally biased region" description="Low complexity" evidence="1">
    <location>
        <begin position="421"/>
        <end position="430"/>
    </location>
</feature>
<feature type="compositionally biased region" description="Basic and acidic residues" evidence="1">
    <location>
        <begin position="632"/>
        <end position="642"/>
    </location>
</feature>
<feature type="compositionally biased region" description="Acidic residues" evidence="1">
    <location>
        <begin position="902"/>
        <end position="914"/>
    </location>
</feature>
<feature type="compositionally biased region" description="Basic and acidic residues" evidence="1">
    <location>
        <begin position="1"/>
        <end position="14"/>
    </location>
</feature>
<feature type="compositionally biased region" description="Basic and acidic residues" evidence="1">
    <location>
        <begin position="397"/>
        <end position="406"/>
    </location>
</feature>
<feature type="compositionally biased region" description="Basic and acidic residues" evidence="1">
    <location>
        <begin position="710"/>
        <end position="720"/>
    </location>
</feature>
<dbReference type="OrthoDB" id="10052033at2759"/>
<sequence length="1108" mass="121154">MSRRRTVSEEERSPEGAAATQQKVPKHNVDVSARRPLHGSQIPTDEEEKCMITATEYGVCLSPLEGFDDEDSEFSDDVTISSLTETDGEGGVSASLSSLEEYILDPARILGKASSFTELPMSPVEEEEESPAEDSAQGSSNTYPTEPVAAEFAESFAAVVTKPPPVVEEAVEEAEPVESIPSTQDSEQAEDDLPEKEEEQEESPSEEHAVPDISPEEEEGEESSKDDRDDSDTEPQDAVTEQKDEDLPVSDGAASDDEAVMGPSEVTEGDDKADDEEDIDGGSLEAVRGDTPTDEDLSEKADFESSEKTEGEDSAGADTSSVGSTEHDLKKDNKSDEVVCDPSAETSTDDLPTEEAEGGSESSAADNIKVEKETSADESGEETITSDHEATEDDTEESVKEEDNKRSLLQRQKAMSKGESVESQESASSADTSEKAAASKTPTTHPSTDEPEHYDDVKANEDIQEEDEQTGDDDDEALNKVQDAGMPKTSGTKSQDSSDSEDDSSSKIQPQALATGESTPRDDTKEQCEFAVTSADREYQPNTGASNEGNKECSDGHCYSEPLAVSLPHSEMPCPEQDTGRLRVLPWARWEKIDDTSPRTVRRRPPSLELEAPVDEATSEETSPIQQSAEPMDIKEANESTPRRCSTSSTDSSEGEEEEEEAISSGDEEGEFDVPERTESPEDRMTRTDAWATSGGTVYIGAATRMVRKQLPDIPEHSREDDSEASDDDNQQDEVERPRQSAKLADSRSSEYDRHHEEPESSGESDDDLHDEELHYLDNDDEGADDSEDEDKRQADAVREHDWLLELQEDLFEKDSLDDVDYHVTSSEVLREGEGQSNMSVTEPTDYRCDDRQDDELMAFEQVDPSNANEILLASEGPDEVRAVSSDVPRDDDRRRSAEYTDSSDSESDTDSSESETSADSILASPGNGGSGSPGGQYRAPMSTVPVTSYYVTSGVPFTMDPTTSEHGLLTPIINGHIPVVKHHVQYDDLKRPIIPILLDIGDKLSPEYSGETKQQRQATKGKCCLLRYGDDRSSETSSRLASILPAWKVRQYFEEELDDSPAFSPTRQTLDTFIPVSPPVSEIRHPGITQDAIRAQALANSQERKTL</sequence>
<dbReference type="Proteomes" id="UP000838412">
    <property type="component" value="Chromosome 1"/>
</dbReference>
<evidence type="ECO:0000313" key="3">
    <source>
        <dbReference type="Proteomes" id="UP000838412"/>
    </source>
</evidence>
<feature type="compositionally biased region" description="Acidic residues" evidence="1">
    <location>
        <begin position="267"/>
        <end position="280"/>
    </location>
</feature>
<feature type="region of interest" description="Disordered" evidence="1">
    <location>
        <begin position="167"/>
        <end position="556"/>
    </location>
</feature>
<feature type="region of interest" description="Disordered" evidence="1">
    <location>
        <begin position="1"/>
        <end position="46"/>
    </location>
</feature>
<dbReference type="AlphaFoldDB" id="A0A8J9YN61"/>
<organism evidence="2 3">
    <name type="scientific">Branchiostoma lanceolatum</name>
    <name type="common">Common lancelet</name>
    <name type="synonym">Amphioxus lanceolatum</name>
    <dbReference type="NCBI Taxonomy" id="7740"/>
    <lineage>
        <taxon>Eukaryota</taxon>
        <taxon>Metazoa</taxon>
        <taxon>Chordata</taxon>
        <taxon>Cephalochordata</taxon>
        <taxon>Leptocardii</taxon>
        <taxon>Amphioxiformes</taxon>
        <taxon>Branchiostomatidae</taxon>
        <taxon>Branchiostoma</taxon>
    </lineage>
</organism>
<accession>A0A8J9YN61</accession>